<dbReference type="EMBL" id="CH473997">
    <property type="protein sequence ID" value="EDL91901.1"/>
    <property type="molecule type" value="Genomic_DNA"/>
</dbReference>
<keyword evidence="2" id="KW-0418">Kinase</keyword>
<gene>
    <name evidence="2" type="primary">Dtymk_predicted</name>
    <name evidence="2" type="ORF">rCG_55506</name>
</gene>
<reference evidence="2 3" key="1">
    <citation type="submission" date="2005-09" db="EMBL/GenBank/DDBJ databases">
        <authorList>
            <person name="Mural R.J."/>
            <person name="Li P.W."/>
            <person name="Adams M.D."/>
            <person name="Amanatides P.G."/>
            <person name="Baden-Tillson H."/>
            <person name="Barnstead M."/>
            <person name="Chin S.H."/>
            <person name="Dew I."/>
            <person name="Evans C.A."/>
            <person name="Ferriera S."/>
            <person name="Flanigan M."/>
            <person name="Fosler C."/>
            <person name="Glodek A."/>
            <person name="Gu Z."/>
            <person name="Holt R.A."/>
            <person name="Jennings D."/>
            <person name="Kraft C.L."/>
            <person name="Lu F."/>
            <person name="Nguyen T."/>
            <person name="Nusskern D.R."/>
            <person name="Pfannkoch C.M."/>
            <person name="Sitter C."/>
            <person name="Sutton G.G."/>
            <person name="Venter J.C."/>
            <person name="Wang Z."/>
            <person name="Woodage T."/>
            <person name="Zheng X.H."/>
            <person name="Zhong F."/>
        </authorList>
    </citation>
    <scope>NUCLEOTIDE SEQUENCE [LARGE SCALE GENOMIC DNA]</scope>
    <source>
        <strain>BN</strain>
        <strain evidence="3">Sprague-Dawley</strain>
    </source>
</reference>
<feature type="compositionally biased region" description="Polar residues" evidence="1">
    <location>
        <begin position="1"/>
        <end position="12"/>
    </location>
</feature>
<keyword evidence="2" id="KW-0808">Transferase</keyword>
<evidence type="ECO:0000313" key="3">
    <source>
        <dbReference type="Proteomes" id="UP000234681"/>
    </source>
</evidence>
<dbReference type="Proteomes" id="UP000234681">
    <property type="component" value="Chromosome 9"/>
</dbReference>
<feature type="region of interest" description="Disordered" evidence="1">
    <location>
        <begin position="1"/>
        <end position="27"/>
    </location>
</feature>
<evidence type="ECO:0000256" key="1">
    <source>
        <dbReference type="SAM" id="MobiDB-lite"/>
    </source>
</evidence>
<accession>A6JR38</accession>
<name>A6JR38_RAT</name>
<organism evidence="2 3">
    <name type="scientific">Rattus norvegicus</name>
    <name type="common">Rat</name>
    <dbReference type="NCBI Taxonomy" id="10116"/>
    <lineage>
        <taxon>Eukaryota</taxon>
        <taxon>Metazoa</taxon>
        <taxon>Chordata</taxon>
        <taxon>Craniata</taxon>
        <taxon>Vertebrata</taxon>
        <taxon>Euteleostomi</taxon>
        <taxon>Mammalia</taxon>
        <taxon>Eutheria</taxon>
        <taxon>Euarchontoglires</taxon>
        <taxon>Glires</taxon>
        <taxon>Rodentia</taxon>
        <taxon>Myomorpha</taxon>
        <taxon>Muroidea</taxon>
        <taxon>Muridae</taxon>
        <taxon>Murinae</taxon>
        <taxon>Rattus</taxon>
    </lineage>
</organism>
<protein>
    <submittedName>
        <fullName evidence="2">Deoxythymidylate kinase (Predicted), isoform CRA_c</fullName>
    </submittedName>
</protein>
<sequence length="27" mass="2940">MSGSGSLQSSVLHFQPEEKDQQKSASF</sequence>
<dbReference type="AlphaFoldDB" id="A6JR38"/>
<proteinExistence type="predicted"/>
<feature type="compositionally biased region" description="Basic and acidic residues" evidence="1">
    <location>
        <begin position="15"/>
        <end position="27"/>
    </location>
</feature>
<evidence type="ECO:0000313" key="2">
    <source>
        <dbReference type="EMBL" id="EDL91901.1"/>
    </source>
</evidence>
<dbReference type="GO" id="GO:0016301">
    <property type="term" value="F:kinase activity"/>
    <property type="evidence" value="ECO:0007669"/>
    <property type="project" value="UniProtKB-KW"/>
</dbReference>